<evidence type="ECO:0000313" key="2">
    <source>
        <dbReference type="Proteomes" id="UP000191025"/>
    </source>
</evidence>
<sequence length="65" mass="7306">MLNLIQTMTNNKSISQKLIWQIGKADSKNLIALLENDRKPNDELIALLALSKPIKDNSDNTSKEI</sequence>
<reference evidence="2" key="1">
    <citation type="submission" date="2017-03" db="EMBL/GenBank/DDBJ databases">
        <title>Draft genome sequence of Moraxella equi CCUG 4950T type strain.</title>
        <authorList>
            <person name="Salva-Serra F."/>
            <person name="Engstrom-Jakobsson H."/>
            <person name="Thorell K."/>
            <person name="Jaen-Luchoro D."/>
            <person name="Gonzales-Siles L."/>
            <person name="Karlsson R."/>
            <person name="Yazdan S."/>
            <person name="Boulund F."/>
            <person name="Johnning A."/>
            <person name="Engstrand L."/>
            <person name="Kristiansson E."/>
            <person name="Moore E."/>
        </authorList>
    </citation>
    <scope>NUCLEOTIDE SEQUENCE [LARGE SCALE GENOMIC DNA]</scope>
    <source>
        <strain evidence="2">CCUG 4441</strain>
    </source>
</reference>
<dbReference type="EMBL" id="MXAN01000064">
    <property type="protein sequence ID" value="OPH35614.1"/>
    <property type="molecule type" value="Genomic_DNA"/>
</dbReference>
<gene>
    <name evidence="1" type="ORF">B5J94_09475</name>
</gene>
<proteinExistence type="predicted"/>
<evidence type="ECO:0000313" key="1">
    <source>
        <dbReference type="EMBL" id="OPH35614.1"/>
    </source>
</evidence>
<comment type="caution">
    <text evidence="1">The sequence shown here is derived from an EMBL/GenBank/DDBJ whole genome shotgun (WGS) entry which is preliminary data.</text>
</comment>
<dbReference type="AlphaFoldDB" id="A0A1V4GSK7"/>
<accession>A0A1V4GSK7</accession>
<organism evidence="1 2">
    <name type="scientific">Moraxella lacunata</name>
    <dbReference type="NCBI Taxonomy" id="477"/>
    <lineage>
        <taxon>Bacteria</taxon>
        <taxon>Pseudomonadati</taxon>
        <taxon>Pseudomonadota</taxon>
        <taxon>Gammaproteobacteria</taxon>
        <taxon>Moraxellales</taxon>
        <taxon>Moraxellaceae</taxon>
        <taxon>Moraxella</taxon>
    </lineage>
</organism>
<name>A0A1V4GSK7_MORLA</name>
<protein>
    <submittedName>
        <fullName evidence="1">Uncharacterized protein</fullName>
    </submittedName>
</protein>
<dbReference type="Proteomes" id="UP000191025">
    <property type="component" value="Unassembled WGS sequence"/>
</dbReference>